<dbReference type="InterPro" id="IPR035906">
    <property type="entry name" value="MetI-like_sf"/>
</dbReference>
<dbReference type="Gene3D" id="1.10.3720.10">
    <property type="entry name" value="MetI-like"/>
    <property type="match status" value="1"/>
</dbReference>
<keyword evidence="3" id="KW-1003">Cell membrane</keyword>
<proteinExistence type="inferred from homology"/>
<evidence type="ECO:0000256" key="2">
    <source>
        <dbReference type="ARBA" id="ARBA00022448"/>
    </source>
</evidence>
<dbReference type="InterPro" id="IPR000515">
    <property type="entry name" value="MetI-like"/>
</dbReference>
<keyword evidence="10" id="KW-1185">Reference proteome</keyword>
<protein>
    <submittedName>
        <fullName evidence="9">ABC transporter permease</fullName>
    </submittedName>
</protein>
<dbReference type="PANTHER" id="PTHR30450">
    <property type="entry name" value="ABC TRANSPORTER PERMEASE"/>
    <property type="match status" value="1"/>
</dbReference>
<evidence type="ECO:0000256" key="6">
    <source>
        <dbReference type="ARBA" id="ARBA00023136"/>
    </source>
</evidence>
<comment type="caution">
    <text evidence="9">The sequence shown here is derived from an EMBL/GenBank/DDBJ whole genome shotgun (WGS) entry which is preliminary data.</text>
</comment>
<dbReference type="InterPro" id="IPR051322">
    <property type="entry name" value="AA_ABC_Transporter_Permease"/>
</dbReference>
<evidence type="ECO:0000313" key="10">
    <source>
        <dbReference type="Proteomes" id="UP000823123"/>
    </source>
</evidence>
<sequence>MQSLLIKATFETIYMVFFSSLLSTIIGGILGVILVTTDKNGINSNKMIYSILNFIVNIFRSVPFLILIIYILPVSKILTGKMIGSTAAIIPLTVSAIPFVARIFENSLKEVDNGIVEASISMGSSNFQIIKIMLSECLPALINGITLTVINLIGYSAMAGAIGAKGLGDLAITYGYHRFQYLTMTIPVVIIILLVQIVQVLGDFISKKINKKINA</sequence>
<dbReference type="PANTHER" id="PTHR30450:SF1">
    <property type="entry name" value="D-METHIONINE TRANSPORT SYSTEM PERMEASE PROTEIN METI-RELATED"/>
    <property type="match status" value="1"/>
</dbReference>
<evidence type="ECO:0000313" key="9">
    <source>
        <dbReference type="EMBL" id="MBK1468624.1"/>
    </source>
</evidence>
<feature type="transmembrane region" description="Helical" evidence="7">
    <location>
        <begin position="83"/>
        <end position="104"/>
    </location>
</feature>
<feature type="transmembrane region" description="Helical" evidence="7">
    <location>
        <begin position="184"/>
        <end position="205"/>
    </location>
</feature>
<dbReference type="PROSITE" id="PS50928">
    <property type="entry name" value="ABC_TM1"/>
    <property type="match status" value="1"/>
</dbReference>
<name>A0ABS1C945_9FIRM</name>
<dbReference type="SUPFAM" id="SSF161098">
    <property type="entry name" value="MetI-like"/>
    <property type="match status" value="1"/>
</dbReference>
<keyword evidence="5 7" id="KW-1133">Transmembrane helix</keyword>
<evidence type="ECO:0000256" key="1">
    <source>
        <dbReference type="ARBA" id="ARBA00004651"/>
    </source>
</evidence>
<reference evidence="9 10" key="1">
    <citation type="submission" date="2020-09" db="EMBL/GenBank/DDBJ databases">
        <title>Parvimonas S3374 sp. nov.</title>
        <authorList>
            <person name="Buhl M."/>
        </authorList>
    </citation>
    <scope>NUCLEOTIDE SEQUENCE [LARGE SCALE GENOMIC DNA]</scope>
    <source>
        <strain evidence="9 10">S3374</strain>
    </source>
</reference>
<evidence type="ECO:0000256" key="4">
    <source>
        <dbReference type="ARBA" id="ARBA00022692"/>
    </source>
</evidence>
<dbReference type="CDD" id="cd06261">
    <property type="entry name" value="TM_PBP2"/>
    <property type="match status" value="1"/>
</dbReference>
<keyword evidence="4 7" id="KW-0812">Transmembrane</keyword>
<evidence type="ECO:0000256" key="3">
    <source>
        <dbReference type="ARBA" id="ARBA00022475"/>
    </source>
</evidence>
<comment type="subcellular location">
    <subcellularLocation>
        <location evidence="1 7">Cell membrane</location>
        <topology evidence="1 7">Multi-pass membrane protein</topology>
    </subcellularLocation>
</comment>
<comment type="similarity">
    <text evidence="7">Belongs to the binding-protein-dependent transport system permease family.</text>
</comment>
<gene>
    <name evidence="9" type="ORF">IBJ83_04750</name>
</gene>
<feature type="transmembrane region" description="Helical" evidence="7">
    <location>
        <begin position="47"/>
        <end position="71"/>
    </location>
</feature>
<evidence type="ECO:0000256" key="7">
    <source>
        <dbReference type="RuleBase" id="RU363032"/>
    </source>
</evidence>
<dbReference type="EMBL" id="JACVDA010000011">
    <property type="protein sequence ID" value="MBK1468624.1"/>
    <property type="molecule type" value="Genomic_DNA"/>
</dbReference>
<dbReference type="Proteomes" id="UP000823123">
    <property type="component" value="Unassembled WGS sequence"/>
</dbReference>
<feature type="transmembrane region" description="Helical" evidence="7">
    <location>
        <begin position="140"/>
        <end position="164"/>
    </location>
</feature>
<accession>A0ABS1C945</accession>
<evidence type="ECO:0000256" key="5">
    <source>
        <dbReference type="ARBA" id="ARBA00022989"/>
    </source>
</evidence>
<keyword evidence="6 7" id="KW-0472">Membrane</keyword>
<dbReference type="Pfam" id="PF00528">
    <property type="entry name" value="BPD_transp_1"/>
    <property type="match status" value="1"/>
</dbReference>
<feature type="transmembrane region" description="Helical" evidence="7">
    <location>
        <begin position="12"/>
        <end position="35"/>
    </location>
</feature>
<organism evidence="9 10">
    <name type="scientific">Parvimonas parva</name>
    <dbReference type="NCBI Taxonomy" id="2769485"/>
    <lineage>
        <taxon>Bacteria</taxon>
        <taxon>Bacillati</taxon>
        <taxon>Bacillota</taxon>
        <taxon>Tissierellia</taxon>
        <taxon>Tissierellales</taxon>
        <taxon>Peptoniphilaceae</taxon>
        <taxon>Parvimonas</taxon>
    </lineage>
</organism>
<evidence type="ECO:0000259" key="8">
    <source>
        <dbReference type="PROSITE" id="PS50928"/>
    </source>
</evidence>
<feature type="domain" description="ABC transmembrane type-1" evidence="8">
    <location>
        <begin position="9"/>
        <end position="202"/>
    </location>
</feature>
<dbReference type="RefSeq" id="WP_068474766.1">
    <property type="nucleotide sequence ID" value="NZ_JACVDA010000011.1"/>
</dbReference>
<keyword evidence="2 7" id="KW-0813">Transport</keyword>